<feature type="domain" description="MULE transposase" evidence="2">
    <location>
        <begin position="1"/>
        <end position="40"/>
    </location>
</feature>
<accession>K7KL42</accession>
<dbReference type="AlphaFoldDB" id="K7KL42"/>
<evidence type="ECO:0000259" key="2">
    <source>
        <dbReference type="Pfam" id="PF10551"/>
    </source>
</evidence>
<dbReference type="InParanoid" id="K7KL42"/>
<dbReference type="Gramene" id="KRH63722">
    <property type="protein sequence ID" value="KRH63722"/>
    <property type="gene ID" value="GLYMA_04G193200"/>
</dbReference>
<dbReference type="InterPro" id="IPR018289">
    <property type="entry name" value="MULE_transposase_dom"/>
</dbReference>
<comment type="function">
    <text evidence="1">Putative transcription activator involved in regulating light control of development.</text>
</comment>
<dbReference type="Proteomes" id="UP000008827">
    <property type="component" value="Chromosome 4"/>
</dbReference>
<protein>
    <recommendedName>
        <fullName evidence="1">Protein FAR1-RELATED SEQUENCE</fullName>
    </recommendedName>
</protein>
<organism evidence="4">
    <name type="scientific">Glycine max</name>
    <name type="common">Soybean</name>
    <name type="synonym">Glycine hispida</name>
    <dbReference type="NCBI Taxonomy" id="3847"/>
    <lineage>
        <taxon>Eukaryota</taxon>
        <taxon>Viridiplantae</taxon>
        <taxon>Streptophyta</taxon>
        <taxon>Embryophyta</taxon>
        <taxon>Tracheophyta</taxon>
        <taxon>Spermatophyta</taxon>
        <taxon>Magnoliopsida</taxon>
        <taxon>eudicotyledons</taxon>
        <taxon>Gunneridae</taxon>
        <taxon>Pentapetalae</taxon>
        <taxon>rosids</taxon>
        <taxon>fabids</taxon>
        <taxon>Fabales</taxon>
        <taxon>Fabaceae</taxon>
        <taxon>Papilionoideae</taxon>
        <taxon>50 kb inversion clade</taxon>
        <taxon>NPAAA clade</taxon>
        <taxon>indigoferoid/millettioid clade</taxon>
        <taxon>Phaseoleae</taxon>
        <taxon>Glycine</taxon>
        <taxon>Glycine subgen. Soja</taxon>
    </lineage>
</organism>
<dbReference type="EMBL" id="CM000837">
    <property type="protein sequence ID" value="KRH63722.1"/>
    <property type="molecule type" value="Genomic_DNA"/>
</dbReference>
<sequence>MNGKAPSSVITDGDVAMNNAIRRVFPNAFHRHCAWHLIRNAQSHLKNTDILPFLKRLMLIELEASEFEQKWNEMVSRFGLQDNTWLNELYVKRRMWSPAHICGNFFAGIRMASRCEALHDHIGKYVDSRTNLIDFVEQFHRCLTFFRYREIEVDYFDYGDVIVETNFHSMERSAGQILTNELFLAFQSCLKKT</sequence>
<dbReference type="HOGENOM" id="CLU_1411062_0_0_1"/>
<dbReference type="OMA" id="AIENICP"/>
<dbReference type="InterPro" id="IPR031052">
    <property type="entry name" value="FHY3/FAR1"/>
</dbReference>
<dbReference type="PANTHER" id="PTHR31669:SF292">
    <property type="entry name" value="OS02G0262500 PROTEIN"/>
    <property type="match status" value="1"/>
</dbReference>
<keyword evidence="1" id="KW-0862">Zinc</keyword>
<comment type="similarity">
    <text evidence="1">Belongs to the FHY3/FAR1 family.</text>
</comment>
<reference evidence="4" key="2">
    <citation type="submission" date="2018-02" db="UniProtKB">
        <authorList>
            <consortium name="EnsemblPlants"/>
        </authorList>
    </citation>
    <scope>IDENTIFICATION</scope>
    <source>
        <strain evidence="4">Williams 82</strain>
    </source>
</reference>
<keyword evidence="1" id="KW-0479">Metal-binding</keyword>
<dbReference type="SMR" id="K7KL42"/>
<dbReference type="GO" id="GO:0005634">
    <property type="term" value="C:nucleus"/>
    <property type="evidence" value="ECO:0007669"/>
    <property type="project" value="UniProtKB-SubCell"/>
</dbReference>
<dbReference type="Pfam" id="PF10551">
    <property type="entry name" value="MULE"/>
    <property type="match status" value="1"/>
</dbReference>
<keyword evidence="1" id="KW-0539">Nucleus</keyword>
<gene>
    <name evidence="3" type="ORF">GLYMA_04G193200</name>
</gene>
<dbReference type="eggNOG" id="ENOG502RYFA">
    <property type="taxonomic scope" value="Eukaryota"/>
</dbReference>
<dbReference type="PANTHER" id="PTHR31669">
    <property type="entry name" value="PROTEIN FAR1-RELATED SEQUENCE 10-RELATED"/>
    <property type="match status" value="1"/>
</dbReference>
<dbReference type="PaxDb" id="3847-GLYMA04G36841.1"/>
<dbReference type="GO" id="GO:0006355">
    <property type="term" value="P:regulation of DNA-templated transcription"/>
    <property type="evidence" value="ECO:0007669"/>
    <property type="project" value="UniProtKB-UniRule"/>
</dbReference>
<dbReference type="EnsemblPlants" id="KRH63722">
    <property type="protein sequence ID" value="KRH63722"/>
    <property type="gene ID" value="GLYMA_04G193200"/>
</dbReference>
<reference evidence="3 4" key="1">
    <citation type="journal article" date="2010" name="Nature">
        <title>Genome sequence of the palaeopolyploid soybean.</title>
        <authorList>
            <person name="Schmutz J."/>
            <person name="Cannon S.B."/>
            <person name="Schlueter J."/>
            <person name="Ma J."/>
            <person name="Mitros T."/>
            <person name="Nelson W."/>
            <person name="Hyten D.L."/>
            <person name="Song Q."/>
            <person name="Thelen J.J."/>
            <person name="Cheng J."/>
            <person name="Xu D."/>
            <person name="Hellsten U."/>
            <person name="May G.D."/>
            <person name="Yu Y."/>
            <person name="Sakurai T."/>
            <person name="Umezawa T."/>
            <person name="Bhattacharyya M.K."/>
            <person name="Sandhu D."/>
            <person name="Valliyodan B."/>
            <person name="Lindquist E."/>
            <person name="Peto M."/>
            <person name="Grant D."/>
            <person name="Shu S."/>
            <person name="Goodstein D."/>
            <person name="Barry K."/>
            <person name="Futrell-Griggs M."/>
            <person name="Abernathy B."/>
            <person name="Du J."/>
            <person name="Tian Z."/>
            <person name="Zhu L."/>
            <person name="Gill N."/>
            <person name="Joshi T."/>
            <person name="Libault M."/>
            <person name="Sethuraman A."/>
            <person name="Zhang X.-C."/>
            <person name="Shinozaki K."/>
            <person name="Nguyen H.T."/>
            <person name="Wing R.A."/>
            <person name="Cregan P."/>
            <person name="Specht J."/>
            <person name="Grimwood J."/>
            <person name="Rokhsar D."/>
            <person name="Stacey G."/>
            <person name="Shoemaker R.C."/>
            <person name="Jackson S.A."/>
        </authorList>
    </citation>
    <scope>NUCLEOTIDE SEQUENCE [LARGE SCALE GENOMIC DNA]</scope>
    <source>
        <strain evidence="4">cv. Williams 82</strain>
        <tissue evidence="3">Callus</tissue>
    </source>
</reference>
<dbReference type="STRING" id="3847.K7KL42"/>
<evidence type="ECO:0000313" key="3">
    <source>
        <dbReference type="EMBL" id="KRH63722.1"/>
    </source>
</evidence>
<dbReference type="GO" id="GO:0008270">
    <property type="term" value="F:zinc ion binding"/>
    <property type="evidence" value="ECO:0007669"/>
    <property type="project" value="UniProtKB-UniRule"/>
</dbReference>
<proteinExistence type="inferred from homology"/>
<keyword evidence="1" id="KW-0863">Zinc-finger</keyword>
<comment type="subcellular location">
    <subcellularLocation>
        <location evidence="1">Nucleus</location>
    </subcellularLocation>
</comment>
<reference evidence="3" key="3">
    <citation type="submission" date="2018-07" db="EMBL/GenBank/DDBJ databases">
        <title>WGS assembly of Glycine max.</title>
        <authorList>
            <person name="Schmutz J."/>
            <person name="Cannon S."/>
            <person name="Schlueter J."/>
            <person name="Ma J."/>
            <person name="Mitros T."/>
            <person name="Nelson W."/>
            <person name="Hyten D."/>
            <person name="Song Q."/>
            <person name="Thelen J."/>
            <person name="Cheng J."/>
            <person name="Xu D."/>
            <person name="Hellsten U."/>
            <person name="May G."/>
            <person name="Yu Y."/>
            <person name="Sakurai T."/>
            <person name="Umezawa T."/>
            <person name="Bhattacharyya M."/>
            <person name="Sandhu D."/>
            <person name="Valliyodan B."/>
            <person name="Lindquist E."/>
            <person name="Peto M."/>
            <person name="Grant D."/>
            <person name="Shu S."/>
            <person name="Goodstein D."/>
            <person name="Barry K."/>
            <person name="Futrell-Griggs M."/>
            <person name="Abernathy B."/>
            <person name="Du J."/>
            <person name="Tian Z."/>
            <person name="Zhu L."/>
            <person name="Gill N."/>
            <person name="Joshi T."/>
            <person name="Libault M."/>
            <person name="Sethuraman A."/>
            <person name="Zhang X."/>
            <person name="Shinozaki K."/>
            <person name="Nguyen H."/>
            <person name="Wing R."/>
            <person name="Cregan P."/>
            <person name="Specht J."/>
            <person name="Grimwood J."/>
            <person name="Rokhsar D."/>
            <person name="Stacey G."/>
            <person name="Shoemaker R."/>
            <person name="Jackson S."/>
        </authorList>
    </citation>
    <scope>NUCLEOTIDE SEQUENCE</scope>
    <source>
        <tissue evidence="3">Callus</tissue>
    </source>
</reference>
<name>K7KL42_SOYBN</name>
<evidence type="ECO:0000313" key="5">
    <source>
        <dbReference type="Proteomes" id="UP000008827"/>
    </source>
</evidence>
<dbReference type="OrthoDB" id="1434128at2759"/>
<keyword evidence="5" id="KW-1185">Reference proteome</keyword>
<evidence type="ECO:0000313" key="4">
    <source>
        <dbReference type="EnsemblPlants" id="KRH63722"/>
    </source>
</evidence>
<evidence type="ECO:0000256" key="1">
    <source>
        <dbReference type="RuleBase" id="RU367018"/>
    </source>
</evidence>